<dbReference type="AlphaFoldDB" id="A0A7I8ID47"/>
<accession>A0A7I8ID47</accession>
<keyword evidence="3" id="KW-1185">Reference proteome</keyword>
<evidence type="ECO:0000313" key="3">
    <source>
        <dbReference type="Proteomes" id="UP000663760"/>
    </source>
</evidence>
<evidence type="ECO:0000313" key="2">
    <source>
        <dbReference type="EMBL" id="CAA7389440.1"/>
    </source>
</evidence>
<dbReference type="EMBL" id="LR746264">
    <property type="protein sequence ID" value="CAA7389440.1"/>
    <property type="molecule type" value="Genomic_DNA"/>
</dbReference>
<name>A0A7I8ID47_SPIIN</name>
<protein>
    <submittedName>
        <fullName evidence="1">Uncharacterized protein</fullName>
    </submittedName>
</protein>
<dbReference type="EMBL" id="LR743588">
    <property type="protein sequence ID" value="CAA2614998.1"/>
    <property type="molecule type" value="Genomic_DNA"/>
</dbReference>
<proteinExistence type="predicted"/>
<organism evidence="1">
    <name type="scientific">Spirodela intermedia</name>
    <name type="common">Intermediate duckweed</name>
    <dbReference type="NCBI Taxonomy" id="51605"/>
    <lineage>
        <taxon>Eukaryota</taxon>
        <taxon>Viridiplantae</taxon>
        <taxon>Streptophyta</taxon>
        <taxon>Embryophyta</taxon>
        <taxon>Tracheophyta</taxon>
        <taxon>Spermatophyta</taxon>
        <taxon>Magnoliopsida</taxon>
        <taxon>Liliopsida</taxon>
        <taxon>Araceae</taxon>
        <taxon>Lemnoideae</taxon>
        <taxon>Spirodela</taxon>
    </lineage>
</organism>
<dbReference type="Proteomes" id="UP000663760">
    <property type="component" value="Chromosome 1"/>
</dbReference>
<gene>
    <name evidence="1" type="ORF">SI7747_01001361</name>
    <name evidence="2" type="ORF">SI8410_01001488</name>
</gene>
<reference evidence="1" key="1">
    <citation type="submission" date="2019-12" db="EMBL/GenBank/DDBJ databases">
        <authorList>
            <person name="Scholz U."/>
            <person name="Mascher M."/>
            <person name="Fiebig A."/>
        </authorList>
    </citation>
    <scope>NUCLEOTIDE SEQUENCE</scope>
</reference>
<evidence type="ECO:0000313" key="1">
    <source>
        <dbReference type="EMBL" id="CAA2614998.1"/>
    </source>
</evidence>
<sequence>MGLPHVLHVIITAKFGEYLVLKYILIKEKGSEFL</sequence>